<evidence type="ECO:0000256" key="7">
    <source>
        <dbReference type="ARBA" id="ARBA00066729"/>
    </source>
</evidence>
<keyword evidence="3" id="KW-0378">Hydrolase</keyword>
<dbReference type="CDD" id="cd04513">
    <property type="entry name" value="Glycosylasparaginase"/>
    <property type="match status" value="1"/>
</dbReference>
<feature type="binding site" evidence="12">
    <location>
        <begin position="258"/>
        <end position="261"/>
    </location>
    <ligand>
        <name>substrate</name>
    </ligand>
</feature>
<protein>
    <recommendedName>
        <fullName evidence="7">N(4)-(beta-N-acetylglucosaminyl)-L-asparaginase</fullName>
        <ecNumber evidence="7">3.5.1.26</ecNumber>
    </recommendedName>
    <alternativeName>
        <fullName evidence="9">Aspartylglucosaminidase</fullName>
    </alternativeName>
    <alternativeName>
        <fullName evidence="8">Glycosylasparaginase</fullName>
    </alternativeName>
    <alternativeName>
        <fullName evidence="10">N4-(N-acetyl-beta-glucosaminyl)-L-asparagine amidase</fullName>
    </alternativeName>
</protein>
<dbReference type="SUPFAM" id="SSF56235">
    <property type="entry name" value="N-terminal nucleophile aminohydrolases (Ntn hydrolases)"/>
    <property type="match status" value="1"/>
</dbReference>
<sequence length="345" mass="36667">MAATMRSLVIGCCVVVFCFERARSTLPIVVNTWPFTNATEAGYNVFLNGGSVVDAVEKGCSKCEVLRCDGSVGEGSDPDENGEVTLDAMIMDGKTMDVGSVGCLRNISSAISVARMVMERTDHTLLAGELATKFAVEMGFKESDLSSNKSDTMFKQWRANNCQPNFRVNVSPDPKKSCGPYQPTESTRLLQENSRNDKGVGYLNHDTIGMVAVDKNGHVVSGTTTNGLNHKVPGRVGDSPIVGAGSYAQNEMGGAAATGDGDIMMRFLPSYTAVQLMGSGMTPSNAALFSIKPIIKFYPDFNGAVIAVNSKGEHGAACHGSGIGTFHYSVKDNPDQVNLFSVKCV</sequence>
<dbReference type="KEGG" id="cvn:111123509"/>
<evidence type="ECO:0000313" key="16">
    <source>
        <dbReference type="Proteomes" id="UP000694844"/>
    </source>
</evidence>
<proteinExistence type="inferred from homology"/>
<evidence type="ECO:0000256" key="2">
    <source>
        <dbReference type="ARBA" id="ARBA00022670"/>
    </source>
</evidence>
<dbReference type="RefSeq" id="XP_022321606.1">
    <property type="nucleotide sequence ID" value="XM_022465898.1"/>
</dbReference>
<dbReference type="PANTHER" id="PTHR10188">
    <property type="entry name" value="L-ASPARAGINASE"/>
    <property type="match status" value="1"/>
</dbReference>
<evidence type="ECO:0000256" key="6">
    <source>
        <dbReference type="ARBA" id="ARBA00053295"/>
    </source>
</evidence>
<evidence type="ECO:0000256" key="4">
    <source>
        <dbReference type="ARBA" id="ARBA00022813"/>
    </source>
</evidence>
<dbReference type="GO" id="GO:0006508">
    <property type="term" value="P:proteolysis"/>
    <property type="evidence" value="ECO:0007669"/>
    <property type="project" value="UniProtKB-KW"/>
</dbReference>
<evidence type="ECO:0000256" key="3">
    <source>
        <dbReference type="ARBA" id="ARBA00022801"/>
    </source>
</evidence>
<evidence type="ECO:0000256" key="8">
    <source>
        <dbReference type="ARBA" id="ARBA00078726"/>
    </source>
</evidence>
<evidence type="ECO:0000256" key="1">
    <source>
        <dbReference type="ARBA" id="ARBA00010872"/>
    </source>
</evidence>
<dbReference type="EC" id="3.5.1.26" evidence="7"/>
<evidence type="ECO:0000256" key="11">
    <source>
        <dbReference type="PIRSR" id="PIRSR600246-1"/>
    </source>
</evidence>
<reference evidence="17" key="1">
    <citation type="submission" date="2025-08" db="UniProtKB">
        <authorList>
            <consortium name="RefSeq"/>
        </authorList>
    </citation>
    <scope>IDENTIFICATION</scope>
    <source>
        <tissue evidence="17">Whole sample</tissue>
    </source>
</reference>
<dbReference type="AlphaFoldDB" id="A0A8B8D466"/>
<dbReference type="InterPro" id="IPR029055">
    <property type="entry name" value="Ntn_hydrolases_N"/>
</dbReference>
<dbReference type="GO" id="GO:0005764">
    <property type="term" value="C:lysosome"/>
    <property type="evidence" value="ECO:0007669"/>
    <property type="project" value="TreeGrafter"/>
</dbReference>
<evidence type="ECO:0000256" key="5">
    <source>
        <dbReference type="ARBA" id="ARBA00050421"/>
    </source>
</evidence>
<feature type="region of interest" description="Disordered" evidence="14">
    <location>
        <begin position="165"/>
        <end position="186"/>
    </location>
</feature>
<comment type="function">
    <text evidence="6">Cleaves the GlcNAc-Asn bond which joins oligosaccharides to the peptide of asparagine-linked glycoproteins.</text>
</comment>
<dbReference type="Pfam" id="PF01112">
    <property type="entry name" value="Asparaginase_2"/>
    <property type="match status" value="1"/>
</dbReference>
<evidence type="ECO:0000256" key="10">
    <source>
        <dbReference type="ARBA" id="ARBA00080645"/>
    </source>
</evidence>
<feature type="active site" description="Nucleophile" evidence="11">
    <location>
        <position position="207"/>
    </location>
</feature>
<dbReference type="GO" id="GO:0008233">
    <property type="term" value="F:peptidase activity"/>
    <property type="evidence" value="ECO:0007669"/>
    <property type="project" value="UniProtKB-KW"/>
</dbReference>
<dbReference type="FunFam" id="3.60.20.30:FF:000003">
    <property type="entry name" value="N(4)-(Beta-N-acetylglucosaminyl)-L-asparaginase isoform X1"/>
    <property type="match status" value="1"/>
</dbReference>
<keyword evidence="15" id="KW-0732">Signal</keyword>
<dbReference type="GO" id="GO:0003948">
    <property type="term" value="F:N4-(beta-N-acetylglucosaminyl)-L-asparaginase activity"/>
    <property type="evidence" value="ECO:0007669"/>
    <property type="project" value="UniProtKB-EC"/>
</dbReference>
<dbReference type="OrthoDB" id="188713at2759"/>
<feature type="signal peptide" evidence="15">
    <location>
        <begin position="1"/>
        <end position="24"/>
    </location>
</feature>
<feature type="binding site" evidence="12">
    <location>
        <begin position="235"/>
        <end position="238"/>
    </location>
    <ligand>
        <name>substrate</name>
    </ligand>
</feature>
<dbReference type="InterPro" id="IPR000246">
    <property type="entry name" value="Peptidase_T2"/>
</dbReference>
<evidence type="ECO:0000256" key="14">
    <source>
        <dbReference type="SAM" id="MobiDB-lite"/>
    </source>
</evidence>
<evidence type="ECO:0000256" key="15">
    <source>
        <dbReference type="SAM" id="SignalP"/>
    </source>
</evidence>
<feature type="chain" id="PRO_5034327580" description="N(4)-(beta-N-acetylglucosaminyl)-L-asparaginase" evidence="15">
    <location>
        <begin position="25"/>
        <end position="345"/>
    </location>
</feature>
<name>A0A8B8D466_CRAVI</name>
<keyword evidence="2" id="KW-0645">Protease</keyword>
<dbReference type="GeneID" id="111123509"/>
<accession>A0A8B8D466</accession>
<dbReference type="Gene3D" id="3.60.20.30">
    <property type="entry name" value="(Glycosyl)asparaginase"/>
    <property type="match status" value="1"/>
</dbReference>
<evidence type="ECO:0000256" key="13">
    <source>
        <dbReference type="PIRSR" id="PIRSR600246-3"/>
    </source>
</evidence>
<evidence type="ECO:0000256" key="9">
    <source>
        <dbReference type="ARBA" id="ARBA00079301"/>
    </source>
</evidence>
<dbReference type="PANTHER" id="PTHR10188:SF6">
    <property type="entry name" value="N(4)-(BETA-N-ACETYLGLUCOSAMINYL)-L-ASPARAGINASE"/>
    <property type="match status" value="1"/>
</dbReference>
<organism evidence="16 17">
    <name type="scientific">Crassostrea virginica</name>
    <name type="common">Eastern oyster</name>
    <dbReference type="NCBI Taxonomy" id="6565"/>
    <lineage>
        <taxon>Eukaryota</taxon>
        <taxon>Metazoa</taxon>
        <taxon>Spiralia</taxon>
        <taxon>Lophotrochozoa</taxon>
        <taxon>Mollusca</taxon>
        <taxon>Bivalvia</taxon>
        <taxon>Autobranchia</taxon>
        <taxon>Pteriomorphia</taxon>
        <taxon>Ostreida</taxon>
        <taxon>Ostreoidea</taxon>
        <taxon>Ostreidae</taxon>
        <taxon>Crassostrea</taxon>
    </lineage>
</organism>
<evidence type="ECO:0000313" key="17">
    <source>
        <dbReference type="RefSeq" id="XP_022321606.1"/>
    </source>
</evidence>
<gene>
    <name evidence="17" type="primary">LOC111123509</name>
</gene>
<comment type="catalytic activity">
    <reaction evidence="5">
        <text>N(4)-(beta-N-acetyl-D-glucosaminyl)-L-asparagine + H2O = N-acetyl-beta-D-glucosaminylamine + L-aspartate + H(+)</text>
        <dbReference type="Rhea" id="RHEA:11544"/>
        <dbReference type="ChEBI" id="CHEBI:15377"/>
        <dbReference type="ChEBI" id="CHEBI:15378"/>
        <dbReference type="ChEBI" id="CHEBI:15947"/>
        <dbReference type="ChEBI" id="CHEBI:29991"/>
        <dbReference type="ChEBI" id="CHEBI:58080"/>
        <dbReference type="EC" id="3.5.1.26"/>
    </reaction>
</comment>
<dbReference type="Proteomes" id="UP000694844">
    <property type="component" value="Chromosome 3"/>
</dbReference>
<comment type="similarity">
    <text evidence="1">Belongs to the Ntn-hydrolase family.</text>
</comment>
<keyword evidence="4" id="KW-0068">Autocatalytic cleavage</keyword>
<feature type="site" description="Cleavage; by autolysis" evidence="13">
    <location>
        <begin position="206"/>
        <end position="207"/>
    </location>
</feature>
<keyword evidence="16" id="KW-1185">Reference proteome</keyword>
<evidence type="ECO:0000256" key="12">
    <source>
        <dbReference type="PIRSR" id="PIRSR600246-2"/>
    </source>
</evidence>